<feature type="domain" description="SnoaL-like" evidence="2">
    <location>
        <begin position="46"/>
        <end position="158"/>
    </location>
</feature>
<dbReference type="InterPro" id="IPR032710">
    <property type="entry name" value="NTF2-like_dom_sf"/>
</dbReference>
<gene>
    <name evidence="3" type="ORF">R3P38DRAFT_2865712</name>
</gene>
<protein>
    <submittedName>
        <fullName evidence="3">SnoaL-like domain-containing protein</fullName>
    </submittedName>
</protein>
<accession>A0AAW0DG15</accession>
<dbReference type="Pfam" id="PF13577">
    <property type="entry name" value="SnoaL_4"/>
    <property type="match status" value="1"/>
</dbReference>
<evidence type="ECO:0000259" key="2">
    <source>
        <dbReference type="Pfam" id="PF13577"/>
    </source>
</evidence>
<evidence type="ECO:0000256" key="1">
    <source>
        <dbReference type="SAM" id="MobiDB-lite"/>
    </source>
</evidence>
<dbReference type="SUPFAM" id="SSF54427">
    <property type="entry name" value="NTF2-like"/>
    <property type="match status" value="1"/>
</dbReference>
<evidence type="ECO:0000313" key="4">
    <source>
        <dbReference type="Proteomes" id="UP001362999"/>
    </source>
</evidence>
<dbReference type="Gene3D" id="3.10.450.50">
    <property type="match status" value="1"/>
</dbReference>
<dbReference type="Proteomes" id="UP001362999">
    <property type="component" value="Unassembled WGS sequence"/>
</dbReference>
<proteinExistence type="predicted"/>
<comment type="caution">
    <text evidence="3">The sequence shown here is derived from an EMBL/GenBank/DDBJ whole genome shotgun (WGS) entry which is preliminary data.</text>
</comment>
<organism evidence="3 4">
    <name type="scientific">Favolaschia claudopus</name>
    <dbReference type="NCBI Taxonomy" id="2862362"/>
    <lineage>
        <taxon>Eukaryota</taxon>
        <taxon>Fungi</taxon>
        <taxon>Dikarya</taxon>
        <taxon>Basidiomycota</taxon>
        <taxon>Agaricomycotina</taxon>
        <taxon>Agaricomycetes</taxon>
        <taxon>Agaricomycetidae</taxon>
        <taxon>Agaricales</taxon>
        <taxon>Marasmiineae</taxon>
        <taxon>Mycenaceae</taxon>
        <taxon>Favolaschia</taxon>
    </lineage>
</organism>
<feature type="region of interest" description="Disordered" evidence="1">
    <location>
        <begin position="1"/>
        <end position="38"/>
    </location>
</feature>
<sequence length="246" mass="28374">MQNHHHHNHNQNLNGHHKLNDLHSLPVGSRPTSAVRNNGPDELVLERFKLRELAEGWPMYRDSREWENFRSIFHPGAFVYTTWTGRIAIEDFIEISKKGMDEGASIMHRVHGSSVDLAGTRAVVKMKATITQRFALPPDGILVDAECDCRFCMFFDKDDAGKWGAKFVRHFYEKDKLIPVDPRRIPVIDDKKLASLPEGYRYLAYCQEECMPGIRVKRDMPGVRGPEHDLLLWQVKAWLDGEDVEI</sequence>
<name>A0AAW0DG15_9AGAR</name>
<keyword evidence="4" id="KW-1185">Reference proteome</keyword>
<dbReference type="EMBL" id="JAWWNJ010000008">
    <property type="protein sequence ID" value="KAK7050533.1"/>
    <property type="molecule type" value="Genomic_DNA"/>
</dbReference>
<evidence type="ECO:0000313" key="3">
    <source>
        <dbReference type="EMBL" id="KAK7050533.1"/>
    </source>
</evidence>
<dbReference type="AlphaFoldDB" id="A0AAW0DG15"/>
<reference evidence="3 4" key="1">
    <citation type="journal article" date="2024" name="J Genomics">
        <title>Draft genome sequencing and assembly of Favolaschia claudopus CIRM-BRFM 2984 isolated from oak limbs.</title>
        <authorList>
            <person name="Navarro D."/>
            <person name="Drula E."/>
            <person name="Chaduli D."/>
            <person name="Cazenave R."/>
            <person name="Ahrendt S."/>
            <person name="Wang J."/>
            <person name="Lipzen A."/>
            <person name="Daum C."/>
            <person name="Barry K."/>
            <person name="Grigoriev I.V."/>
            <person name="Favel A."/>
            <person name="Rosso M.N."/>
            <person name="Martin F."/>
        </authorList>
    </citation>
    <scope>NUCLEOTIDE SEQUENCE [LARGE SCALE GENOMIC DNA]</scope>
    <source>
        <strain evidence="3 4">CIRM-BRFM 2984</strain>
    </source>
</reference>
<dbReference type="InterPro" id="IPR037401">
    <property type="entry name" value="SnoaL-like"/>
</dbReference>